<gene>
    <name evidence="8" type="ORF">OE104_06845</name>
</gene>
<dbReference type="PANTHER" id="PTHR12992:SF11">
    <property type="entry name" value="MITOCHONDRIAL COENZYME A DIPHOSPHATASE NUDT8"/>
    <property type="match status" value="1"/>
</dbReference>
<sequence>MHMDKLIGNLEKHIPSLLHQDQFRKYGILVPVLKKGEELHILFEVRSHNLRRQPGEICFPGGQMENTDKHPEETARRETVEELGISFEQIGQVYPLDYMIQPIEGRIIYPFVGFVTIDGELRPNKLEVADTFTVPIRYFLERTPDTFTVDFHPVPEDRFPFHLIPGGKQYPWQKRTVKEHFFYYDDYVIWGLTANILHNFLTIIRETEKNE</sequence>
<evidence type="ECO:0000256" key="5">
    <source>
        <dbReference type="ARBA" id="ARBA00022842"/>
    </source>
</evidence>
<dbReference type="Proteomes" id="UP001164718">
    <property type="component" value="Chromosome"/>
</dbReference>
<evidence type="ECO:0000256" key="3">
    <source>
        <dbReference type="ARBA" id="ARBA00022723"/>
    </source>
</evidence>
<dbReference type="PROSITE" id="PS51462">
    <property type="entry name" value="NUDIX"/>
    <property type="match status" value="1"/>
</dbReference>
<comment type="cofactor">
    <cofactor evidence="1">
        <name>Mn(2+)</name>
        <dbReference type="ChEBI" id="CHEBI:29035"/>
    </cofactor>
</comment>
<comment type="cofactor">
    <cofactor evidence="2">
        <name>Mg(2+)</name>
        <dbReference type="ChEBI" id="CHEBI:18420"/>
    </cofactor>
</comment>
<keyword evidence="5" id="KW-0460">Magnesium</keyword>
<dbReference type="InterPro" id="IPR045121">
    <property type="entry name" value="CoAse"/>
</dbReference>
<evidence type="ECO:0000256" key="6">
    <source>
        <dbReference type="ARBA" id="ARBA00023211"/>
    </source>
</evidence>
<dbReference type="SUPFAM" id="SSF55811">
    <property type="entry name" value="Nudix"/>
    <property type="match status" value="1"/>
</dbReference>
<keyword evidence="3" id="KW-0479">Metal-binding</keyword>
<dbReference type="AlphaFoldDB" id="A0A9E8LWJ6"/>
<organism evidence="8 9">
    <name type="scientific">Fervidibacillus albus</name>
    <dbReference type="NCBI Taxonomy" id="2980026"/>
    <lineage>
        <taxon>Bacteria</taxon>
        <taxon>Bacillati</taxon>
        <taxon>Bacillota</taxon>
        <taxon>Bacilli</taxon>
        <taxon>Bacillales</taxon>
        <taxon>Bacillaceae</taxon>
        <taxon>Fervidibacillus</taxon>
    </lineage>
</organism>
<proteinExistence type="predicted"/>
<dbReference type="GO" id="GO:0010945">
    <property type="term" value="F:coenzyme A diphosphatase activity"/>
    <property type="evidence" value="ECO:0007669"/>
    <property type="project" value="InterPro"/>
</dbReference>
<dbReference type="InterPro" id="IPR000086">
    <property type="entry name" value="NUDIX_hydrolase_dom"/>
</dbReference>
<protein>
    <submittedName>
        <fullName evidence="8">CoA pyrophosphatase</fullName>
    </submittedName>
</protein>
<accession>A0A9E8LWJ6</accession>
<dbReference type="InterPro" id="IPR015797">
    <property type="entry name" value="NUDIX_hydrolase-like_dom_sf"/>
</dbReference>
<evidence type="ECO:0000259" key="7">
    <source>
        <dbReference type="PROSITE" id="PS51462"/>
    </source>
</evidence>
<keyword evidence="4" id="KW-0378">Hydrolase</keyword>
<reference evidence="8" key="1">
    <citation type="submission" date="2022-09" db="EMBL/GenBank/DDBJ databases">
        <title>Complete Genomes of Fervidibacillus albus and Fervidibacillus halotolerans isolated from tidal flat sediments.</title>
        <authorList>
            <person name="Kwon K.K."/>
            <person name="Yang S.-H."/>
            <person name="Park M.J."/>
            <person name="Oh H.-M."/>
        </authorList>
    </citation>
    <scope>NUCLEOTIDE SEQUENCE</scope>
    <source>
        <strain evidence="8">MEBiC13591</strain>
    </source>
</reference>
<evidence type="ECO:0000313" key="9">
    <source>
        <dbReference type="Proteomes" id="UP001164718"/>
    </source>
</evidence>
<dbReference type="PANTHER" id="PTHR12992">
    <property type="entry name" value="NUDIX HYDROLASE"/>
    <property type="match status" value="1"/>
</dbReference>
<evidence type="ECO:0000256" key="4">
    <source>
        <dbReference type="ARBA" id="ARBA00022801"/>
    </source>
</evidence>
<name>A0A9E8LWJ6_9BACI</name>
<evidence type="ECO:0000256" key="1">
    <source>
        <dbReference type="ARBA" id="ARBA00001936"/>
    </source>
</evidence>
<dbReference type="EMBL" id="CP106878">
    <property type="protein sequence ID" value="WAA11018.1"/>
    <property type="molecule type" value="Genomic_DNA"/>
</dbReference>
<feature type="domain" description="Nudix hydrolase" evidence="7">
    <location>
        <begin position="23"/>
        <end position="159"/>
    </location>
</feature>
<keyword evidence="9" id="KW-1185">Reference proteome</keyword>
<dbReference type="GO" id="GO:0046872">
    <property type="term" value="F:metal ion binding"/>
    <property type="evidence" value="ECO:0007669"/>
    <property type="project" value="UniProtKB-KW"/>
</dbReference>
<dbReference type="CDD" id="cd03426">
    <property type="entry name" value="NUDIX_CoAse_Nudt7"/>
    <property type="match status" value="1"/>
</dbReference>
<dbReference type="Pfam" id="PF00293">
    <property type="entry name" value="NUDIX"/>
    <property type="match status" value="1"/>
</dbReference>
<dbReference type="RefSeq" id="WP_275418834.1">
    <property type="nucleotide sequence ID" value="NZ_CP106878.1"/>
</dbReference>
<dbReference type="KEGG" id="faf:OE104_06845"/>
<dbReference type="Gene3D" id="3.90.79.10">
    <property type="entry name" value="Nucleoside Triphosphate Pyrophosphohydrolase"/>
    <property type="match status" value="1"/>
</dbReference>
<evidence type="ECO:0000313" key="8">
    <source>
        <dbReference type="EMBL" id="WAA11018.1"/>
    </source>
</evidence>
<keyword evidence="6" id="KW-0464">Manganese</keyword>
<evidence type="ECO:0000256" key="2">
    <source>
        <dbReference type="ARBA" id="ARBA00001946"/>
    </source>
</evidence>